<accession>A0A7J6QTH7</accession>
<feature type="non-terminal residue" evidence="1">
    <location>
        <position position="1"/>
    </location>
</feature>
<keyword evidence="1" id="KW-0418">Kinase</keyword>
<reference evidence="1 2" key="1">
    <citation type="submission" date="2020-04" db="EMBL/GenBank/DDBJ databases">
        <title>Perkinsus olseni comparative genomics.</title>
        <authorList>
            <person name="Bogema D.R."/>
        </authorList>
    </citation>
    <scope>NUCLEOTIDE SEQUENCE [LARGE SCALE GENOMIC DNA]</scope>
    <source>
        <strain evidence="1 2">ATCC PRA-207</strain>
    </source>
</reference>
<keyword evidence="2" id="KW-1185">Reference proteome</keyword>
<dbReference type="Proteomes" id="UP000553632">
    <property type="component" value="Unassembled WGS sequence"/>
</dbReference>
<proteinExistence type="predicted"/>
<comment type="caution">
    <text evidence="1">The sequence shown here is derived from an EMBL/GenBank/DDBJ whole genome shotgun (WGS) entry which is preliminary data.</text>
</comment>
<dbReference type="GO" id="GO:0016301">
    <property type="term" value="F:kinase activity"/>
    <property type="evidence" value="ECO:0007669"/>
    <property type="project" value="UniProtKB-KW"/>
</dbReference>
<sequence>MPRPKRTEAAIQGSLTVLGAMVDVGGPTVRSDLLYWLRLTLRYRRSKWKSVVQVVDKLLATFAEASPDVFASCGDEAVGHLITEAAGMEDYCGPEGRPAAVSALAQVCVAEGAEHIAPYEKSVISCIESILAEGDVKAAVERKASGETSPSGRTDRLYRLHQNTLECLGKLAETVGSRLAMCFEDGKLVCLMFSAGLTPAVLEACGPLQSRLLATVASILQEATSCKTLTSPEQQVHRPRTLSVMSAGSAALEAQASSAVLAMKALVSFGPYDPRVKPFLCDTVLR</sequence>
<dbReference type="AlphaFoldDB" id="A0A7J6QTH7"/>
<evidence type="ECO:0000313" key="2">
    <source>
        <dbReference type="Proteomes" id="UP000553632"/>
    </source>
</evidence>
<dbReference type="SUPFAM" id="SSF48371">
    <property type="entry name" value="ARM repeat"/>
    <property type="match status" value="1"/>
</dbReference>
<evidence type="ECO:0000313" key="1">
    <source>
        <dbReference type="EMBL" id="KAF4711451.1"/>
    </source>
</evidence>
<keyword evidence="1" id="KW-0808">Transferase</keyword>
<dbReference type="EMBL" id="JABANO010030700">
    <property type="protein sequence ID" value="KAF4711451.1"/>
    <property type="molecule type" value="Genomic_DNA"/>
</dbReference>
<name>A0A7J6QTH7_PEROL</name>
<dbReference type="InterPro" id="IPR016024">
    <property type="entry name" value="ARM-type_fold"/>
</dbReference>
<organism evidence="1 2">
    <name type="scientific">Perkinsus olseni</name>
    <name type="common">Perkinsus atlanticus</name>
    <dbReference type="NCBI Taxonomy" id="32597"/>
    <lineage>
        <taxon>Eukaryota</taxon>
        <taxon>Sar</taxon>
        <taxon>Alveolata</taxon>
        <taxon>Perkinsozoa</taxon>
        <taxon>Perkinsea</taxon>
        <taxon>Perkinsida</taxon>
        <taxon>Perkinsidae</taxon>
        <taxon>Perkinsus</taxon>
    </lineage>
</organism>
<gene>
    <name evidence="1" type="primary">TOR1_2</name>
    <name evidence="1" type="ORF">FOZ63_003637</name>
</gene>
<protein>
    <submittedName>
        <fullName evidence="1">Phosphatidylinositol kinase- protein kinase tor1</fullName>
    </submittedName>
</protein>